<evidence type="ECO:0000313" key="2">
    <source>
        <dbReference type="EMBL" id="KAK2574776.1"/>
    </source>
</evidence>
<reference evidence="2" key="2">
    <citation type="journal article" date="2023" name="Commun. Biol.">
        <title>Intrasexual cuticular hydrocarbon dimorphism in a wasp sheds light on hydrocarbon biosynthesis genes in Hymenoptera.</title>
        <authorList>
            <person name="Moris V.C."/>
            <person name="Podsiadlowski L."/>
            <person name="Martin S."/>
            <person name="Oeyen J.P."/>
            <person name="Donath A."/>
            <person name="Petersen M."/>
            <person name="Wilbrandt J."/>
            <person name="Misof B."/>
            <person name="Liedtke D."/>
            <person name="Thamm M."/>
            <person name="Scheiner R."/>
            <person name="Schmitt T."/>
            <person name="Niehuis O."/>
        </authorList>
    </citation>
    <scope>NUCLEOTIDE SEQUENCE</scope>
    <source>
        <strain evidence="2">GBR_01_08_01A</strain>
    </source>
</reference>
<dbReference type="EMBL" id="JAIFRP010004959">
    <property type="protein sequence ID" value="KAK2574776.1"/>
    <property type="molecule type" value="Genomic_DNA"/>
</dbReference>
<dbReference type="InterPro" id="IPR043502">
    <property type="entry name" value="DNA/RNA_pol_sf"/>
</dbReference>
<accession>A0AAD9R956</accession>
<organism evidence="2 3">
    <name type="scientific">Odynerus spinipes</name>
    <dbReference type="NCBI Taxonomy" id="1348599"/>
    <lineage>
        <taxon>Eukaryota</taxon>
        <taxon>Metazoa</taxon>
        <taxon>Ecdysozoa</taxon>
        <taxon>Arthropoda</taxon>
        <taxon>Hexapoda</taxon>
        <taxon>Insecta</taxon>
        <taxon>Pterygota</taxon>
        <taxon>Neoptera</taxon>
        <taxon>Endopterygota</taxon>
        <taxon>Hymenoptera</taxon>
        <taxon>Apocrita</taxon>
        <taxon>Aculeata</taxon>
        <taxon>Vespoidea</taxon>
        <taxon>Vespidae</taxon>
        <taxon>Eumeninae</taxon>
        <taxon>Odynerus</taxon>
    </lineage>
</organism>
<dbReference type="Proteomes" id="UP001258017">
    <property type="component" value="Unassembled WGS sequence"/>
</dbReference>
<feature type="domain" description="Reverse transcriptase" evidence="1">
    <location>
        <begin position="1"/>
        <end position="150"/>
    </location>
</feature>
<gene>
    <name evidence="2" type="ORF">KPH14_013044</name>
</gene>
<protein>
    <recommendedName>
        <fullName evidence="1">Reverse transcriptase domain-containing protein</fullName>
    </recommendedName>
</protein>
<dbReference type="PANTHER" id="PTHR33332">
    <property type="entry name" value="REVERSE TRANSCRIPTASE DOMAIN-CONTAINING PROTEIN"/>
    <property type="match status" value="1"/>
</dbReference>
<name>A0AAD9R956_9HYME</name>
<proteinExistence type="predicted"/>
<reference evidence="2" key="1">
    <citation type="submission" date="2021-08" db="EMBL/GenBank/DDBJ databases">
        <authorList>
            <person name="Misof B."/>
            <person name="Oliver O."/>
            <person name="Podsiadlowski L."/>
            <person name="Donath A."/>
            <person name="Peters R."/>
            <person name="Mayer C."/>
            <person name="Rust J."/>
            <person name="Gunkel S."/>
            <person name="Lesny P."/>
            <person name="Martin S."/>
            <person name="Oeyen J.P."/>
            <person name="Petersen M."/>
            <person name="Panagiotis P."/>
            <person name="Wilbrandt J."/>
            <person name="Tanja T."/>
        </authorList>
    </citation>
    <scope>NUCLEOTIDE SEQUENCE</scope>
    <source>
        <strain evidence="2">GBR_01_08_01A</strain>
        <tissue evidence="2">Thorax + abdomen</tissue>
    </source>
</reference>
<dbReference type="InterPro" id="IPR000477">
    <property type="entry name" value="RT_dom"/>
</dbReference>
<sequence length="150" mass="16936">MHRLVNEILTAIEEKQYCTALFMDIEKAFDKVWHEGLLETTKTHFPRQIHNLIASYLSDRTFVVKINDTYSEIKDIKAGVPQGSVLGPVLYTLYTADIPTANKSKILTFADDTAVLATHPDPTVAVAILQDHVTKIEKWLAEKRIKTNPS</sequence>
<dbReference type="GO" id="GO:0071897">
    <property type="term" value="P:DNA biosynthetic process"/>
    <property type="evidence" value="ECO:0007669"/>
    <property type="project" value="UniProtKB-ARBA"/>
</dbReference>
<feature type="non-terminal residue" evidence="2">
    <location>
        <position position="150"/>
    </location>
</feature>
<evidence type="ECO:0000313" key="3">
    <source>
        <dbReference type="Proteomes" id="UP001258017"/>
    </source>
</evidence>
<dbReference type="SUPFAM" id="SSF56672">
    <property type="entry name" value="DNA/RNA polymerases"/>
    <property type="match status" value="1"/>
</dbReference>
<comment type="caution">
    <text evidence="2">The sequence shown here is derived from an EMBL/GenBank/DDBJ whole genome shotgun (WGS) entry which is preliminary data.</text>
</comment>
<dbReference type="AlphaFoldDB" id="A0AAD9R956"/>
<evidence type="ECO:0000259" key="1">
    <source>
        <dbReference type="PROSITE" id="PS50878"/>
    </source>
</evidence>
<dbReference type="Pfam" id="PF00078">
    <property type="entry name" value="RVT_1"/>
    <property type="match status" value="1"/>
</dbReference>
<dbReference type="PROSITE" id="PS50878">
    <property type="entry name" value="RT_POL"/>
    <property type="match status" value="1"/>
</dbReference>
<keyword evidence="3" id="KW-1185">Reference proteome</keyword>